<dbReference type="Gene3D" id="3.10.450.530">
    <property type="entry name" value="Ribonuclease toxin, BrnT, of type II toxin-antitoxin system"/>
    <property type="match status" value="1"/>
</dbReference>
<accession>A0A7G9YRY6</accession>
<evidence type="ECO:0008006" key="2">
    <source>
        <dbReference type="Google" id="ProtNLM"/>
    </source>
</evidence>
<dbReference type="EMBL" id="MT631451">
    <property type="protein sequence ID" value="QNO50770.1"/>
    <property type="molecule type" value="Genomic_DNA"/>
</dbReference>
<name>A0A7G9YRY6_9EURY</name>
<sequence>MRLRIEITEGAKRHIANHNVRAEDVIRIFERDYFVKRGGKRYELIGQTRAGRFLTLFMEKEKDKFKLITARDATKAEKELYKKRVK</sequence>
<organism evidence="1">
    <name type="scientific">Candidatus Methanophagaceae archaeon ANME-1 ERB6</name>
    <dbReference type="NCBI Taxonomy" id="2759912"/>
    <lineage>
        <taxon>Archaea</taxon>
        <taxon>Methanobacteriati</taxon>
        <taxon>Methanobacteriota</taxon>
        <taxon>Stenosarchaea group</taxon>
        <taxon>Methanomicrobia</taxon>
        <taxon>Candidatus Methanophagales</taxon>
        <taxon>Candidatus Methanophagaceae</taxon>
    </lineage>
</organism>
<evidence type="ECO:0000313" key="1">
    <source>
        <dbReference type="EMBL" id="QNO50770.1"/>
    </source>
</evidence>
<reference evidence="1" key="1">
    <citation type="submission" date="2020-06" db="EMBL/GenBank/DDBJ databases">
        <title>Unique genomic features of the anaerobic methanotrophic archaea.</title>
        <authorList>
            <person name="Chadwick G.L."/>
            <person name="Skennerton C.T."/>
            <person name="Laso-Perez R."/>
            <person name="Leu A.O."/>
            <person name="Speth D.R."/>
            <person name="Yu H."/>
            <person name="Morgan-Lang C."/>
            <person name="Hatzenpichler R."/>
            <person name="Goudeau D."/>
            <person name="Malmstrom R."/>
            <person name="Brazelton W.J."/>
            <person name="Woyke T."/>
            <person name="Hallam S.J."/>
            <person name="Tyson G.W."/>
            <person name="Wegener G."/>
            <person name="Boetius A."/>
            <person name="Orphan V."/>
        </authorList>
    </citation>
    <scope>NUCLEOTIDE SEQUENCE</scope>
</reference>
<proteinExistence type="predicted"/>
<dbReference type="AlphaFoldDB" id="A0A7G9YRY6"/>
<protein>
    <recommendedName>
        <fullName evidence="2">BrnT family toxin</fullName>
    </recommendedName>
</protein>
<gene>
    <name evidence="1" type="ORF">HMJGLFMP_00012</name>
</gene>
<dbReference type="InterPro" id="IPR038573">
    <property type="entry name" value="BrnT_sf"/>
</dbReference>